<protein>
    <submittedName>
        <fullName evidence="5">XRE family transcriptional regulator</fullName>
    </submittedName>
</protein>
<evidence type="ECO:0000256" key="3">
    <source>
        <dbReference type="SAM" id="Phobius"/>
    </source>
</evidence>
<evidence type="ECO:0000256" key="2">
    <source>
        <dbReference type="SAM" id="MobiDB-lite"/>
    </source>
</evidence>
<evidence type="ECO:0000313" key="6">
    <source>
        <dbReference type="Proteomes" id="UP000280696"/>
    </source>
</evidence>
<keyword evidence="3" id="KW-1133">Transmembrane helix</keyword>
<dbReference type="SMART" id="SM00530">
    <property type="entry name" value="HTH_XRE"/>
    <property type="match status" value="1"/>
</dbReference>
<feature type="region of interest" description="Disordered" evidence="2">
    <location>
        <begin position="73"/>
        <end position="108"/>
    </location>
</feature>
<dbReference type="InterPro" id="IPR010982">
    <property type="entry name" value="Lambda_DNA-bd_dom_sf"/>
</dbReference>
<organism evidence="5 6">
    <name type="scientific">Parablautia intestinalis</name>
    <dbReference type="NCBI Taxonomy" id="2320100"/>
    <lineage>
        <taxon>Bacteria</taxon>
        <taxon>Bacillati</taxon>
        <taxon>Bacillota</taxon>
        <taxon>Clostridia</taxon>
        <taxon>Lachnospirales</taxon>
        <taxon>Lachnospiraceae</taxon>
        <taxon>Parablautia</taxon>
    </lineage>
</organism>
<gene>
    <name evidence="5" type="ORF">D7V94_13875</name>
</gene>
<dbReference type="AlphaFoldDB" id="A0A3A9AGI1"/>
<dbReference type="PROSITE" id="PS50943">
    <property type="entry name" value="HTH_CROC1"/>
    <property type="match status" value="1"/>
</dbReference>
<dbReference type="PANTHER" id="PTHR46558:SF13">
    <property type="entry name" value="HTH-TYPE TRANSCRIPTIONAL REGULATOR IMMR"/>
    <property type="match status" value="1"/>
</dbReference>
<dbReference type="EMBL" id="RAYQ01000014">
    <property type="protein sequence ID" value="RKI90507.1"/>
    <property type="molecule type" value="Genomic_DNA"/>
</dbReference>
<dbReference type="OrthoDB" id="9781544at2"/>
<name>A0A3A9AGI1_9FIRM</name>
<comment type="caution">
    <text evidence="5">The sequence shown here is derived from an EMBL/GenBank/DDBJ whole genome shotgun (WGS) entry which is preliminary data.</text>
</comment>
<dbReference type="SUPFAM" id="SSF47413">
    <property type="entry name" value="lambda repressor-like DNA-binding domains"/>
    <property type="match status" value="1"/>
</dbReference>
<evidence type="ECO:0000259" key="4">
    <source>
        <dbReference type="PROSITE" id="PS50943"/>
    </source>
</evidence>
<accession>A0A3A9AGI1</accession>
<feature type="transmembrane region" description="Helical" evidence="3">
    <location>
        <begin position="169"/>
        <end position="189"/>
    </location>
</feature>
<dbReference type="PANTHER" id="PTHR46558">
    <property type="entry name" value="TRACRIPTIONAL REGULATORY PROTEIN-RELATED-RELATED"/>
    <property type="match status" value="1"/>
</dbReference>
<dbReference type="Gene3D" id="1.10.260.40">
    <property type="entry name" value="lambda repressor-like DNA-binding domains"/>
    <property type="match status" value="1"/>
</dbReference>
<sequence>MNIEIANRLVNLRKSNNLSQEALAEKLGISRQAVSKWERAEASPDTDNLILLSRLYGVSLDELLKTEDEIPITTAEPSNEGMKDEEKTQKDNEGNLFEEVKKSDIEDDEEEEEISKLGEICERIPMLWIVILAYFITGCVFGAWYMNGILFLVIPIWNSLVVAIERKNANCFAYPVLVTLIYLCLGWFYDAWHPGWIIYLTIPVYYSMAGRI</sequence>
<keyword evidence="1" id="KW-0238">DNA-binding</keyword>
<dbReference type="GO" id="GO:0003677">
    <property type="term" value="F:DNA binding"/>
    <property type="evidence" value="ECO:0007669"/>
    <property type="project" value="UniProtKB-KW"/>
</dbReference>
<dbReference type="Proteomes" id="UP000280696">
    <property type="component" value="Unassembled WGS sequence"/>
</dbReference>
<feature type="domain" description="HTH cro/C1-type" evidence="4">
    <location>
        <begin position="9"/>
        <end position="63"/>
    </location>
</feature>
<dbReference type="InterPro" id="IPR001387">
    <property type="entry name" value="Cro/C1-type_HTH"/>
</dbReference>
<dbReference type="RefSeq" id="WP_120470760.1">
    <property type="nucleotide sequence ID" value="NZ_RAYQ01000014.1"/>
</dbReference>
<keyword evidence="6" id="KW-1185">Reference proteome</keyword>
<feature type="compositionally biased region" description="Basic and acidic residues" evidence="2">
    <location>
        <begin position="81"/>
        <end position="104"/>
    </location>
</feature>
<feature type="transmembrane region" description="Helical" evidence="3">
    <location>
        <begin position="126"/>
        <end position="157"/>
    </location>
</feature>
<dbReference type="CDD" id="cd00093">
    <property type="entry name" value="HTH_XRE"/>
    <property type="match status" value="1"/>
</dbReference>
<reference evidence="5 6" key="1">
    <citation type="submission" date="2018-09" db="EMBL/GenBank/DDBJ databases">
        <title>Murine metabolic-syndrome-specific gut microbial biobank.</title>
        <authorList>
            <person name="Liu C."/>
        </authorList>
    </citation>
    <scope>NUCLEOTIDE SEQUENCE [LARGE SCALE GENOMIC DNA]</scope>
    <source>
        <strain evidence="5 6">0.1xD8-82</strain>
    </source>
</reference>
<dbReference type="Pfam" id="PF01381">
    <property type="entry name" value="HTH_3"/>
    <property type="match status" value="1"/>
</dbReference>
<keyword evidence="3" id="KW-0812">Transmembrane</keyword>
<proteinExistence type="predicted"/>
<keyword evidence="3" id="KW-0472">Membrane</keyword>
<evidence type="ECO:0000313" key="5">
    <source>
        <dbReference type="EMBL" id="RKI90507.1"/>
    </source>
</evidence>
<evidence type="ECO:0000256" key="1">
    <source>
        <dbReference type="ARBA" id="ARBA00023125"/>
    </source>
</evidence>